<feature type="transmembrane region" description="Helical" evidence="1">
    <location>
        <begin position="349"/>
        <end position="376"/>
    </location>
</feature>
<feature type="domain" description="Inactive transglutaminase fused to 7 transmembrane helices" evidence="2">
    <location>
        <begin position="25"/>
        <end position="188"/>
    </location>
</feature>
<accession>A0ABU9GN13</accession>
<proteinExistence type="predicted"/>
<keyword evidence="1" id="KW-0472">Membrane</keyword>
<dbReference type="EMBL" id="JBAKAZ010000008">
    <property type="protein sequence ID" value="MEL0628693.1"/>
    <property type="molecule type" value="Genomic_DNA"/>
</dbReference>
<protein>
    <submittedName>
        <fullName evidence="4">Inactive transglutaminase family protein</fullName>
    </submittedName>
</protein>
<gene>
    <name evidence="4" type="ORF">V6256_03645</name>
</gene>
<feature type="transmembrane region" description="Helical" evidence="1">
    <location>
        <begin position="477"/>
        <end position="497"/>
    </location>
</feature>
<dbReference type="RefSeq" id="WP_341596702.1">
    <property type="nucleotide sequence ID" value="NZ_JBAKAZ010000008.1"/>
</dbReference>
<feature type="transmembrane region" description="Helical" evidence="1">
    <location>
        <begin position="388"/>
        <end position="408"/>
    </location>
</feature>
<reference evidence="4 5" key="1">
    <citation type="submission" date="2024-02" db="EMBL/GenBank/DDBJ databases">
        <title>Bacteria isolated from the canopy kelp, Nereocystis luetkeana.</title>
        <authorList>
            <person name="Pfister C.A."/>
            <person name="Younker I.T."/>
            <person name="Light S.H."/>
        </authorList>
    </citation>
    <scope>NUCLEOTIDE SEQUENCE [LARGE SCALE GENOMIC DNA]</scope>
    <source>
        <strain evidence="4 5">TI.1.05</strain>
    </source>
</reference>
<evidence type="ECO:0000256" key="1">
    <source>
        <dbReference type="SAM" id="Phobius"/>
    </source>
</evidence>
<feature type="domain" description="7 transmembrane helices usually fused to an inactive transglutaminase" evidence="3">
    <location>
        <begin position="265"/>
        <end position="508"/>
    </location>
</feature>
<keyword evidence="1" id="KW-0812">Transmembrane</keyword>
<evidence type="ECO:0000259" key="3">
    <source>
        <dbReference type="Pfam" id="PF14402"/>
    </source>
</evidence>
<dbReference type="Proteomes" id="UP001369082">
    <property type="component" value="Unassembled WGS sequence"/>
</dbReference>
<feature type="transmembrane region" description="Helical" evidence="1">
    <location>
        <begin position="420"/>
        <end position="439"/>
    </location>
</feature>
<dbReference type="Pfam" id="PF14402">
    <property type="entry name" value="7TM_transglut"/>
    <property type="match status" value="1"/>
</dbReference>
<keyword evidence="1" id="KW-1133">Transmembrane helix</keyword>
<feature type="transmembrane region" description="Helical" evidence="1">
    <location>
        <begin position="451"/>
        <end position="470"/>
    </location>
</feature>
<sequence>MNARIFFYTLVAGLFLLGITQTIQRHYAFDIPWLPGETRSIWNIDAKVEFEATGKPVLASLTTPNTQAGYTQISQNAASPGYGLSFLYENDNTISQWTIREANGPQTLFYNIQLLVDEKSEDQTITEMPPLQSEEFSPVNIAADLAAGTDIVKDALKTSADAFSLTRELLKQLNADEPNQNVSLILSSKASKTDILISLLNEAKIPSKKIGALVLEDGRRRQHLKPLVQVFQEKDGKIESRLFDPASSRAVNRDNLLLWDQSGKALLELVGGVNSKVSFSMIQQDQPALAAILQKNDNEHLFNFSIHSLPIEDQSLFKGILMIPLGVLVVVMMRVLIGLKTSGTFMPVLIAMAFIQTSLITGLVGFILLVAVGLFIRSYLSHLNLLLVSRISTVIIMVILLIALFGVLSYKLGLTEGLKITFFPMIILSWTIERMSVLWEEEGAKEVFKQGGGSLIVAVLAYFIMSNEVARHLMFNFIGLQFVVMSIVLILGSYTGYRLLELRRFKPLADKE</sequence>
<dbReference type="InterPro" id="IPR025838">
    <property type="entry name" value="Transglut_i_TM"/>
</dbReference>
<evidence type="ECO:0000259" key="2">
    <source>
        <dbReference type="Pfam" id="PF14400"/>
    </source>
</evidence>
<comment type="caution">
    <text evidence="4">The sequence shown here is derived from an EMBL/GenBank/DDBJ whole genome shotgun (WGS) entry which is preliminary data.</text>
</comment>
<name>A0ABU9GN13_9GAMM</name>
<dbReference type="Pfam" id="PF14400">
    <property type="entry name" value="Transglut_i_TM"/>
    <property type="match status" value="1"/>
</dbReference>
<feature type="transmembrane region" description="Helical" evidence="1">
    <location>
        <begin position="316"/>
        <end position="337"/>
    </location>
</feature>
<dbReference type="InterPro" id="IPR025840">
    <property type="entry name" value="7TM_transglut"/>
</dbReference>
<evidence type="ECO:0000313" key="5">
    <source>
        <dbReference type="Proteomes" id="UP001369082"/>
    </source>
</evidence>
<keyword evidence="5" id="KW-1185">Reference proteome</keyword>
<evidence type="ECO:0000313" key="4">
    <source>
        <dbReference type="EMBL" id="MEL0628693.1"/>
    </source>
</evidence>
<organism evidence="4 5">
    <name type="scientific">Psychromonas aquatilis</name>
    <dbReference type="NCBI Taxonomy" id="2005072"/>
    <lineage>
        <taxon>Bacteria</taxon>
        <taxon>Pseudomonadati</taxon>
        <taxon>Pseudomonadota</taxon>
        <taxon>Gammaproteobacteria</taxon>
        <taxon>Alteromonadales</taxon>
        <taxon>Psychromonadaceae</taxon>
        <taxon>Psychromonas</taxon>
    </lineage>
</organism>